<dbReference type="PANTHER" id="PTHR13068">
    <property type="entry name" value="CGI-12 PROTEIN-RELATED"/>
    <property type="match status" value="1"/>
</dbReference>
<accession>A0A5J9UY35</accession>
<keyword evidence="3" id="KW-0809">Transit peptide</keyword>
<dbReference type="Gene3D" id="1.25.70.10">
    <property type="entry name" value="Transcription termination factor 3, mitochondrial"/>
    <property type="match status" value="2"/>
</dbReference>
<proteinExistence type="inferred from homology"/>
<evidence type="ECO:0000256" key="3">
    <source>
        <dbReference type="ARBA" id="ARBA00022946"/>
    </source>
</evidence>
<feature type="non-terminal residue" evidence="4">
    <location>
        <position position="1"/>
    </location>
</feature>
<dbReference type="Proteomes" id="UP000324897">
    <property type="component" value="Chromosome 1"/>
</dbReference>
<dbReference type="GO" id="GO:0006353">
    <property type="term" value="P:DNA-templated transcription termination"/>
    <property type="evidence" value="ECO:0007669"/>
    <property type="project" value="UniProtKB-KW"/>
</dbReference>
<evidence type="ECO:0000256" key="2">
    <source>
        <dbReference type="ARBA" id="ARBA00022472"/>
    </source>
</evidence>
<dbReference type="FunFam" id="1.25.70.10:FF:000001">
    <property type="entry name" value="Mitochondrial transcription termination factor-like"/>
    <property type="match status" value="1"/>
</dbReference>
<dbReference type="OrthoDB" id="617162at2759"/>
<dbReference type="PANTHER" id="PTHR13068:SF236">
    <property type="entry name" value="OS02G0749800 PROTEIN"/>
    <property type="match status" value="1"/>
</dbReference>
<keyword evidence="2" id="KW-0804">Transcription</keyword>
<comment type="similarity">
    <text evidence="1">Belongs to the mTERF family.</text>
</comment>
<dbReference type="Gramene" id="TVU28525">
    <property type="protein sequence ID" value="TVU28525"/>
    <property type="gene ID" value="EJB05_20046"/>
</dbReference>
<dbReference type="AlphaFoldDB" id="A0A5J9UY35"/>
<evidence type="ECO:0000256" key="1">
    <source>
        <dbReference type="ARBA" id="ARBA00007692"/>
    </source>
</evidence>
<dbReference type="SMART" id="SM00733">
    <property type="entry name" value="Mterf"/>
    <property type="match status" value="4"/>
</dbReference>
<sequence length="385" mass="42068">MPLLFLPAAGPLAAISLIPARCRLRLTRVAAASATATAPVTPFAVEDYLIANCHLTQPQAVKASKSLAHLKSASNADAVLAFLADLGLSPQEVAAVVASNPRVLCARIDRSLAPISAKLRALGLSPSQIARLAQIASRYFLCRSFVSKVRFWLPLFGSPERLLQASDWNYWLLTSDLEKVVEPNVAFLKQCGLSADDIAKLLVAAPRLVTMHPEYVQDAVRRATQLGVAPGSQMFRHALSTAGCIGQEKVDAKIAVLRKTLGWSQEELNLAVSKAPRILVASEERLRRNAEFLVNEVGLPPQYIARRSVLLMYSLERRLVPRHVVVKVLKEKGLVDQDRCFFNVVAPTEDKFLEKFVAPYEESIPGLADAYESACAGKVPEGFQH</sequence>
<organism evidence="4 5">
    <name type="scientific">Eragrostis curvula</name>
    <name type="common">weeping love grass</name>
    <dbReference type="NCBI Taxonomy" id="38414"/>
    <lineage>
        <taxon>Eukaryota</taxon>
        <taxon>Viridiplantae</taxon>
        <taxon>Streptophyta</taxon>
        <taxon>Embryophyta</taxon>
        <taxon>Tracheophyta</taxon>
        <taxon>Spermatophyta</taxon>
        <taxon>Magnoliopsida</taxon>
        <taxon>Liliopsida</taxon>
        <taxon>Poales</taxon>
        <taxon>Poaceae</taxon>
        <taxon>PACMAD clade</taxon>
        <taxon>Chloridoideae</taxon>
        <taxon>Eragrostideae</taxon>
        <taxon>Eragrostidinae</taxon>
        <taxon>Eragrostis</taxon>
    </lineage>
</organism>
<evidence type="ECO:0000313" key="4">
    <source>
        <dbReference type="EMBL" id="TVU28525.1"/>
    </source>
</evidence>
<evidence type="ECO:0000313" key="5">
    <source>
        <dbReference type="Proteomes" id="UP000324897"/>
    </source>
</evidence>
<comment type="caution">
    <text evidence="4">The sequence shown here is derived from an EMBL/GenBank/DDBJ whole genome shotgun (WGS) entry which is preliminary data.</text>
</comment>
<keyword evidence="2" id="KW-0806">Transcription termination</keyword>
<keyword evidence="5" id="KW-1185">Reference proteome</keyword>
<reference evidence="4 5" key="1">
    <citation type="journal article" date="2019" name="Sci. Rep.">
        <title>A high-quality genome of Eragrostis curvula grass provides insights into Poaceae evolution and supports new strategies to enhance forage quality.</title>
        <authorList>
            <person name="Carballo J."/>
            <person name="Santos B.A.C.M."/>
            <person name="Zappacosta D."/>
            <person name="Garbus I."/>
            <person name="Selva J.P."/>
            <person name="Gallo C.A."/>
            <person name="Diaz A."/>
            <person name="Albertini E."/>
            <person name="Caccamo M."/>
            <person name="Echenique V."/>
        </authorList>
    </citation>
    <scope>NUCLEOTIDE SEQUENCE [LARGE SCALE GENOMIC DNA]</scope>
    <source>
        <strain evidence="5">cv. Victoria</strain>
        <tissue evidence="4">Leaf</tissue>
    </source>
</reference>
<keyword evidence="2" id="KW-0805">Transcription regulation</keyword>
<gene>
    <name evidence="4" type="ORF">EJB05_20046</name>
</gene>
<dbReference type="Pfam" id="PF02536">
    <property type="entry name" value="mTERF"/>
    <property type="match status" value="1"/>
</dbReference>
<dbReference type="GO" id="GO:0003676">
    <property type="term" value="F:nucleic acid binding"/>
    <property type="evidence" value="ECO:0007669"/>
    <property type="project" value="InterPro"/>
</dbReference>
<protein>
    <submittedName>
        <fullName evidence="4">Uncharacterized protein</fullName>
    </submittedName>
</protein>
<name>A0A5J9UY35_9POAL</name>
<dbReference type="FunFam" id="1.25.70.10:FF:000016">
    <property type="entry name" value="Mitochondrial transcription termination factor-like"/>
    <property type="match status" value="1"/>
</dbReference>
<dbReference type="EMBL" id="RWGY01000011">
    <property type="protein sequence ID" value="TVU28525.1"/>
    <property type="molecule type" value="Genomic_DNA"/>
</dbReference>
<dbReference type="InterPro" id="IPR038538">
    <property type="entry name" value="MTERF_sf"/>
</dbReference>
<dbReference type="InterPro" id="IPR003690">
    <property type="entry name" value="MTERF"/>
</dbReference>